<feature type="disulfide bond" evidence="11">
    <location>
        <begin position="334"/>
        <end position="349"/>
    </location>
</feature>
<dbReference type="InterPro" id="IPR000859">
    <property type="entry name" value="CUB_dom"/>
</dbReference>
<name>A0A6M2DWX6_XENCH</name>
<dbReference type="AlphaFoldDB" id="A0A6M2DWX6"/>
<evidence type="ECO:0000256" key="7">
    <source>
        <dbReference type="ARBA" id="ARBA00023136"/>
    </source>
</evidence>
<dbReference type="GO" id="GO:0006897">
    <property type="term" value="P:endocytosis"/>
    <property type="evidence" value="ECO:0007669"/>
    <property type="project" value="UniProtKB-KW"/>
</dbReference>
<dbReference type="PROSITE" id="PS01209">
    <property type="entry name" value="LDLRA_1"/>
    <property type="match status" value="2"/>
</dbReference>
<evidence type="ECO:0000256" key="3">
    <source>
        <dbReference type="ARBA" id="ARBA00022583"/>
    </source>
</evidence>
<evidence type="ECO:0000256" key="6">
    <source>
        <dbReference type="ARBA" id="ARBA00022989"/>
    </source>
</evidence>
<organism evidence="16">
    <name type="scientific">Xenopsylla cheopis</name>
    <name type="common">Oriental rat flea</name>
    <name type="synonym">Pulex cheopis</name>
    <dbReference type="NCBI Taxonomy" id="163159"/>
    <lineage>
        <taxon>Eukaryota</taxon>
        <taxon>Metazoa</taxon>
        <taxon>Ecdysozoa</taxon>
        <taxon>Arthropoda</taxon>
        <taxon>Hexapoda</taxon>
        <taxon>Insecta</taxon>
        <taxon>Pterygota</taxon>
        <taxon>Neoptera</taxon>
        <taxon>Endopterygota</taxon>
        <taxon>Siphonaptera</taxon>
        <taxon>Pulicidae</taxon>
        <taxon>Xenopsyllinae</taxon>
        <taxon>Xenopsylla</taxon>
    </lineage>
</organism>
<dbReference type="EMBL" id="GIIL01007036">
    <property type="protein sequence ID" value="NOV50762.1"/>
    <property type="molecule type" value="Transcribed_RNA"/>
</dbReference>
<proteinExistence type="inferred from homology"/>
<dbReference type="PROSITE" id="PS01180">
    <property type="entry name" value="CUB"/>
    <property type="match status" value="1"/>
</dbReference>
<dbReference type="CDD" id="cd00041">
    <property type="entry name" value="CUB"/>
    <property type="match status" value="1"/>
</dbReference>
<dbReference type="InterPro" id="IPR023415">
    <property type="entry name" value="LDLR_class-A_CS"/>
</dbReference>
<evidence type="ECO:0000256" key="13">
    <source>
        <dbReference type="SAM" id="Phobius"/>
    </source>
</evidence>
<dbReference type="InterPro" id="IPR035914">
    <property type="entry name" value="Sperma_CUB_dom_sf"/>
</dbReference>
<evidence type="ECO:0000256" key="14">
    <source>
        <dbReference type="SAM" id="SignalP"/>
    </source>
</evidence>
<dbReference type="SUPFAM" id="SSF57424">
    <property type="entry name" value="LDL receptor-like module"/>
    <property type="match status" value="4"/>
</dbReference>
<dbReference type="CDD" id="cd00112">
    <property type="entry name" value="LDLa"/>
    <property type="match status" value="4"/>
</dbReference>
<evidence type="ECO:0000256" key="10">
    <source>
        <dbReference type="ARBA" id="ARBA00037878"/>
    </source>
</evidence>
<feature type="disulfide bond" evidence="11">
    <location>
        <begin position="215"/>
        <end position="230"/>
    </location>
</feature>
<feature type="compositionally biased region" description="Polar residues" evidence="12">
    <location>
        <begin position="461"/>
        <end position="471"/>
    </location>
</feature>
<dbReference type="GO" id="GO:0005886">
    <property type="term" value="C:plasma membrane"/>
    <property type="evidence" value="ECO:0007669"/>
    <property type="project" value="TreeGrafter"/>
</dbReference>
<protein>
    <submittedName>
        <fullName evidence="16">Putative low-density lipoprotein receptor-related protein 3</fullName>
    </submittedName>
</protein>
<evidence type="ECO:0000256" key="5">
    <source>
        <dbReference type="ARBA" id="ARBA00022737"/>
    </source>
</evidence>
<feature type="transmembrane region" description="Helical" evidence="13">
    <location>
        <begin position="358"/>
        <end position="385"/>
    </location>
</feature>
<dbReference type="Pfam" id="PF00057">
    <property type="entry name" value="Ldl_recept_a"/>
    <property type="match status" value="3"/>
</dbReference>
<keyword evidence="6 13" id="KW-1133">Transmembrane helix</keyword>
<keyword evidence="5" id="KW-0677">Repeat</keyword>
<keyword evidence="4 13" id="KW-0812">Transmembrane</keyword>
<accession>A0A6M2DWX6</accession>
<feature type="compositionally biased region" description="Basic residues" evidence="12">
    <location>
        <begin position="476"/>
        <end position="485"/>
    </location>
</feature>
<dbReference type="PROSITE" id="PS50068">
    <property type="entry name" value="LDLRA_2"/>
    <property type="match status" value="5"/>
</dbReference>
<evidence type="ECO:0000256" key="4">
    <source>
        <dbReference type="ARBA" id="ARBA00022692"/>
    </source>
</evidence>
<evidence type="ECO:0000259" key="15">
    <source>
        <dbReference type="PROSITE" id="PS01180"/>
    </source>
</evidence>
<dbReference type="PRINTS" id="PR00261">
    <property type="entry name" value="LDLRECEPTOR"/>
</dbReference>
<feature type="compositionally biased region" description="Low complexity" evidence="12">
    <location>
        <begin position="502"/>
        <end position="523"/>
    </location>
</feature>
<comment type="caution">
    <text evidence="11">Lacks conserved residue(s) required for the propagation of feature annotation.</text>
</comment>
<feature type="signal peptide" evidence="14">
    <location>
        <begin position="1"/>
        <end position="15"/>
    </location>
</feature>
<feature type="chain" id="PRO_5026862294" evidence="14">
    <location>
        <begin position="16"/>
        <end position="680"/>
    </location>
</feature>
<feature type="disulfide bond" evidence="11">
    <location>
        <begin position="151"/>
        <end position="163"/>
    </location>
</feature>
<feature type="disulfide bond" evidence="11">
    <location>
        <begin position="291"/>
        <end position="306"/>
    </location>
</feature>
<dbReference type="SMART" id="SM00042">
    <property type="entry name" value="CUB"/>
    <property type="match status" value="1"/>
</dbReference>
<comment type="subcellular location">
    <subcellularLocation>
        <location evidence="10">Membrane</location>
        <location evidence="10">Coated pit</location>
    </subcellularLocation>
    <subcellularLocation>
        <location evidence="1">Membrane</location>
        <topology evidence="1">Single-pass membrane protein</topology>
    </subcellularLocation>
</comment>
<dbReference type="SMART" id="SM00192">
    <property type="entry name" value="LDLa"/>
    <property type="match status" value="5"/>
</dbReference>
<dbReference type="Gene3D" id="2.60.120.290">
    <property type="entry name" value="Spermadhesin, CUB domain"/>
    <property type="match status" value="1"/>
</dbReference>
<dbReference type="PANTHER" id="PTHR24270:SF61">
    <property type="entry name" value="EGF-LIKE DOMAIN-CONTAINING PROTEIN"/>
    <property type="match status" value="1"/>
</dbReference>
<reference evidence="16" key="1">
    <citation type="submission" date="2020-03" db="EMBL/GenBank/DDBJ databases">
        <title>Transcriptomic Profiling of the Digestive Tract of the Rat Flea, Xenopsylla cheopis, Following Blood Feeding and Infection with Yersinia pestis.</title>
        <authorList>
            <person name="Bland D.M."/>
            <person name="Martens C.A."/>
            <person name="Virtaneva K."/>
            <person name="Kanakabandi K."/>
            <person name="Long D."/>
            <person name="Rosenke R."/>
            <person name="Saturday G.A."/>
            <person name="Hoyt F.H."/>
            <person name="Bruno D.P."/>
            <person name="Ribeiro J.M.C."/>
            <person name="Hinnebusch J."/>
        </authorList>
    </citation>
    <scope>NUCLEOTIDE SEQUENCE</scope>
</reference>
<evidence type="ECO:0000256" key="2">
    <source>
        <dbReference type="ARBA" id="ARBA00009939"/>
    </source>
</evidence>
<dbReference type="GO" id="GO:0005905">
    <property type="term" value="C:clathrin-coated pit"/>
    <property type="evidence" value="ECO:0007669"/>
    <property type="project" value="UniProtKB-KW"/>
</dbReference>
<evidence type="ECO:0000256" key="11">
    <source>
        <dbReference type="PROSITE-ProRule" id="PRU00124"/>
    </source>
</evidence>
<dbReference type="Gene3D" id="4.10.400.10">
    <property type="entry name" value="Low-density Lipoprotein Receptor"/>
    <property type="match status" value="5"/>
</dbReference>
<keyword evidence="14" id="KW-0732">Signal</keyword>
<keyword evidence="8 11" id="KW-1015">Disulfide bond</keyword>
<evidence type="ECO:0000256" key="1">
    <source>
        <dbReference type="ARBA" id="ARBA00004167"/>
    </source>
</evidence>
<evidence type="ECO:0000256" key="9">
    <source>
        <dbReference type="ARBA" id="ARBA00023176"/>
    </source>
</evidence>
<evidence type="ECO:0000256" key="8">
    <source>
        <dbReference type="ARBA" id="ARBA00023157"/>
    </source>
</evidence>
<dbReference type="SUPFAM" id="SSF49854">
    <property type="entry name" value="Spermadhesin, CUB domain"/>
    <property type="match status" value="1"/>
</dbReference>
<feature type="domain" description="CUB" evidence="15">
    <location>
        <begin position="25"/>
        <end position="147"/>
    </location>
</feature>
<keyword evidence="7 13" id="KW-0472">Membrane</keyword>
<feature type="disulfide bond" evidence="11">
    <location>
        <begin position="315"/>
        <end position="327"/>
    </location>
</feature>
<evidence type="ECO:0000256" key="12">
    <source>
        <dbReference type="SAM" id="MobiDB-lite"/>
    </source>
</evidence>
<feature type="disulfide bond" evidence="11">
    <location>
        <begin position="279"/>
        <end position="297"/>
    </location>
</feature>
<evidence type="ECO:0000313" key="16">
    <source>
        <dbReference type="EMBL" id="NOV50762.1"/>
    </source>
</evidence>
<dbReference type="PANTHER" id="PTHR24270">
    <property type="entry name" value="LOW-DENSITY LIPOPROTEIN RECEPTOR-RELATED"/>
    <property type="match status" value="1"/>
</dbReference>
<comment type="similarity">
    <text evidence="2">Belongs to the LDLR family.</text>
</comment>
<feature type="region of interest" description="Disordered" evidence="12">
    <location>
        <begin position="559"/>
        <end position="586"/>
    </location>
</feature>
<dbReference type="InterPro" id="IPR050685">
    <property type="entry name" value="LDLR"/>
</dbReference>
<keyword evidence="16" id="KW-0449">Lipoprotein</keyword>
<dbReference type="InterPro" id="IPR002172">
    <property type="entry name" value="LDrepeatLR_classA_rpt"/>
</dbReference>
<sequence length="680" mass="74240">MMLLLLFCFLQFSWGLKIIPRSADCGPVIEYTEPEGVITSPYYPNRYPNNTSCKWIIFTPNNVNLSIHLVDVDIEPDHEKTCFSPPCCIKNGISISVDNMRDGLRRRCGFNSSLTSMMLSQRVTYIDFHTTMNYGFHRGFKLEFRTSQSKCTDNQFRCDDFFCIDEQQHCDGQQQCSDGSDEVKCVTLTGYYCPPPLVPCGSPSPHCFDNYTQRCDGILNCENAKDEMGCGNCKSNQIPCRTNGHRCYSMYQFCDGNWDCPFGEDEIGCATECGKHLACDHGGCYSVLERCDGSPDCTDGSDEVGCLEPHILPPCPRGPRCGNGGPCLEAERWCDGTADCPDGSDETSCGRSSLQNSVIAAAIMGSLVCGLLLVLAVGCTCRLYSLRMATISQYRLHQDAITQFANTSTLHHPMSMVGGASHLPAPLEEEFWHREPPPAYSVAVGLPTVVTSHVDSTPRTNRLFTIAQSTEVRPIRGSRHTRSARHGSASSVNPTSCGGGSSSRRGSLQSTPTSTSSTSSISRPRPRPRPSSGGSRHANFVCPTTSATAMVPLGLASTHRSNHNKKRTVEKNHSNLNQNQQHFRKPTSDIDDAAQELEGDTNAQSDSVINSIEMNVPTSALNRRPMRIRNVDLNADANCCNQSSSEVQSDLSPSRTSTTSLASIASLTHDEACAASVDNA</sequence>
<keyword evidence="3" id="KW-0254">Endocytosis</keyword>
<keyword evidence="16" id="KW-0675">Receptor</keyword>
<feature type="disulfide bond" evidence="11">
    <location>
        <begin position="158"/>
        <end position="176"/>
    </location>
</feature>
<keyword evidence="9" id="KW-0168">Coated pit</keyword>
<feature type="disulfide bond" evidence="11">
    <location>
        <begin position="170"/>
        <end position="185"/>
    </location>
</feature>
<dbReference type="InterPro" id="IPR036055">
    <property type="entry name" value="LDL_receptor-like_sf"/>
</dbReference>
<feature type="disulfide bond" evidence="11">
    <location>
        <begin position="254"/>
        <end position="269"/>
    </location>
</feature>
<feature type="region of interest" description="Disordered" evidence="12">
    <location>
        <begin position="461"/>
        <end position="540"/>
    </location>
</feature>
<dbReference type="Pfam" id="PF00431">
    <property type="entry name" value="CUB"/>
    <property type="match status" value="1"/>
</dbReference>